<gene>
    <name evidence="4" type="ORF">KK062_16280</name>
</gene>
<organism evidence="4 5">
    <name type="scientific">Dawidia cretensis</name>
    <dbReference type="NCBI Taxonomy" id="2782350"/>
    <lineage>
        <taxon>Bacteria</taxon>
        <taxon>Pseudomonadati</taxon>
        <taxon>Bacteroidota</taxon>
        <taxon>Cytophagia</taxon>
        <taxon>Cytophagales</taxon>
        <taxon>Chryseotaleaceae</taxon>
        <taxon>Dawidia</taxon>
    </lineage>
</organism>
<accession>A0AAP2E0R3</accession>
<dbReference type="RefSeq" id="WP_254085381.1">
    <property type="nucleotide sequence ID" value="NZ_JAHESE010000016.1"/>
</dbReference>
<dbReference type="Gene3D" id="3.10.450.50">
    <property type="match status" value="1"/>
</dbReference>
<dbReference type="AlphaFoldDB" id="A0AAP2E0R3"/>
<evidence type="ECO:0000313" key="5">
    <source>
        <dbReference type="Proteomes" id="UP001319080"/>
    </source>
</evidence>
<evidence type="ECO:0000259" key="2">
    <source>
        <dbReference type="Pfam" id="PF11954"/>
    </source>
</evidence>
<evidence type="ECO:0000256" key="1">
    <source>
        <dbReference type="SAM" id="SignalP"/>
    </source>
</evidence>
<name>A0AAP2E0R3_9BACT</name>
<proteinExistence type="predicted"/>
<protein>
    <submittedName>
        <fullName evidence="4">DUF4440 domain-containing protein</fullName>
    </submittedName>
</protein>
<dbReference type="SUPFAM" id="SSF54427">
    <property type="entry name" value="NTF2-like"/>
    <property type="match status" value="1"/>
</dbReference>
<dbReference type="EMBL" id="JAHESE010000016">
    <property type="protein sequence ID" value="MBT1709803.1"/>
    <property type="molecule type" value="Genomic_DNA"/>
</dbReference>
<feature type="domain" description="Peptidase S12 Pab87-related C-terminal" evidence="2">
    <location>
        <begin position="181"/>
        <end position="254"/>
    </location>
</feature>
<dbReference type="InterPro" id="IPR032710">
    <property type="entry name" value="NTF2-like_dom_sf"/>
</dbReference>
<dbReference type="InterPro" id="IPR021860">
    <property type="entry name" value="Peptidase_S12_Pab87-rel_C"/>
</dbReference>
<dbReference type="InterPro" id="IPR027843">
    <property type="entry name" value="DUF4440"/>
</dbReference>
<keyword evidence="5" id="KW-1185">Reference proteome</keyword>
<keyword evidence="1" id="KW-0732">Signal</keyword>
<feature type="domain" description="DUF4440" evidence="3">
    <location>
        <begin position="39"/>
        <end position="160"/>
    </location>
</feature>
<dbReference type="Proteomes" id="UP001319080">
    <property type="component" value="Unassembled WGS sequence"/>
</dbReference>
<dbReference type="Pfam" id="PF14534">
    <property type="entry name" value="DUF4440"/>
    <property type="match status" value="1"/>
</dbReference>
<evidence type="ECO:0000259" key="3">
    <source>
        <dbReference type="Pfam" id="PF14534"/>
    </source>
</evidence>
<sequence length="267" mass="30165">MKVHFASILAAALVCCILYTPASAQSNQHGDVAALQATILHRDSRFWRAYNTCNADSMTLFFVDDLEFYHDKGGPTLGLQKFGETTRTGLCGNTANWQLRREAVPGTVKFFPMYNSGTLYGAILQGEHVFYVQEAGKKEYMDGHARFSHLWLNKDGVWKMARVLSYDHKPAVYTAKTKIIPVSPAKLRRLNGNYNSSKAGTITVQQEGNALKITTSSFQVMAFPETTTKFFLRNRDLQFEFVEENKQIARVIIYERGGKVEEAPRMQ</sequence>
<dbReference type="Pfam" id="PF11954">
    <property type="entry name" value="DUF3471"/>
    <property type="match status" value="1"/>
</dbReference>
<feature type="signal peptide" evidence="1">
    <location>
        <begin position="1"/>
        <end position="24"/>
    </location>
</feature>
<reference evidence="4 5" key="1">
    <citation type="submission" date="2021-05" db="EMBL/GenBank/DDBJ databases">
        <title>A Polyphasic approach of four new species of the genus Ohtaekwangia: Ohtaekwangia histidinii sp. nov., Ohtaekwangia cretensis sp. nov., Ohtaekwangia indiensis sp. nov., Ohtaekwangia reichenbachii sp. nov. from diverse environment.</title>
        <authorList>
            <person name="Octaviana S."/>
        </authorList>
    </citation>
    <scope>NUCLEOTIDE SEQUENCE [LARGE SCALE GENOMIC DNA]</scope>
    <source>
        <strain evidence="4 5">PWU5</strain>
    </source>
</reference>
<comment type="caution">
    <text evidence="4">The sequence shown here is derived from an EMBL/GenBank/DDBJ whole genome shotgun (WGS) entry which is preliminary data.</text>
</comment>
<feature type="chain" id="PRO_5042835804" evidence="1">
    <location>
        <begin position="25"/>
        <end position="267"/>
    </location>
</feature>
<evidence type="ECO:0000313" key="4">
    <source>
        <dbReference type="EMBL" id="MBT1709803.1"/>
    </source>
</evidence>